<dbReference type="Gene3D" id="3.30.930.10">
    <property type="entry name" value="Bira Bifunctional Protein, Domain 2"/>
    <property type="match status" value="2"/>
</dbReference>
<dbReference type="PRINTS" id="PR00982">
    <property type="entry name" value="TRNASYNTHLYS"/>
</dbReference>
<dbReference type="InterPro" id="IPR012340">
    <property type="entry name" value="NA-bd_OB-fold"/>
</dbReference>
<dbReference type="GO" id="GO:0005524">
    <property type="term" value="F:ATP binding"/>
    <property type="evidence" value="ECO:0007669"/>
    <property type="project" value="UniProtKB-KW"/>
</dbReference>
<dbReference type="PROSITE" id="PS50862">
    <property type="entry name" value="AA_TRNA_LIGASE_II"/>
    <property type="match status" value="1"/>
</dbReference>
<feature type="region of interest" description="Disordered" evidence="11">
    <location>
        <begin position="55"/>
        <end position="96"/>
    </location>
</feature>
<evidence type="ECO:0000256" key="8">
    <source>
        <dbReference type="ARBA" id="ARBA00023146"/>
    </source>
</evidence>
<comment type="caution">
    <text evidence="13">The sequence shown here is derived from an EMBL/GenBank/DDBJ whole genome shotgun (WGS) entry which is preliminary data.</text>
</comment>
<keyword evidence="5" id="KW-0547">Nucleotide-binding</keyword>
<dbReference type="InterPro" id="IPR004365">
    <property type="entry name" value="NA-bd_OB_tRNA"/>
</dbReference>
<evidence type="ECO:0000256" key="10">
    <source>
        <dbReference type="ARBA" id="ARBA00048573"/>
    </source>
</evidence>
<evidence type="ECO:0000313" key="13">
    <source>
        <dbReference type="EMBL" id="KAF0299925.1"/>
    </source>
</evidence>
<evidence type="ECO:0000256" key="5">
    <source>
        <dbReference type="ARBA" id="ARBA00022741"/>
    </source>
</evidence>
<keyword evidence="7" id="KW-0648">Protein biosynthesis</keyword>
<dbReference type="AlphaFoldDB" id="A0A6A4W0F2"/>
<dbReference type="InterPro" id="IPR006195">
    <property type="entry name" value="aa-tRNA-synth_II"/>
</dbReference>
<dbReference type="SUPFAM" id="SSF55681">
    <property type="entry name" value="Class II aaRS and biotin synthetases"/>
    <property type="match status" value="2"/>
</dbReference>
<keyword evidence="6" id="KW-0067">ATP-binding</keyword>
<dbReference type="Pfam" id="PF00152">
    <property type="entry name" value="tRNA-synt_2"/>
    <property type="match status" value="2"/>
</dbReference>
<evidence type="ECO:0000256" key="3">
    <source>
        <dbReference type="ARBA" id="ARBA00015745"/>
    </source>
</evidence>
<feature type="compositionally biased region" description="Basic and acidic residues" evidence="11">
    <location>
        <begin position="64"/>
        <end position="79"/>
    </location>
</feature>
<evidence type="ECO:0000256" key="7">
    <source>
        <dbReference type="ARBA" id="ARBA00022917"/>
    </source>
</evidence>
<keyword evidence="4 13" id="KW-0436">Ligase</keyword>
<dbReference type="EMBL" id="VIIS01001313">
    <property type="protein sequence ID" value="KAF0299925.1"/>
    <property type="molecule type" value="Genomic_DNA"/>
</dbReference>
<proteinExistence type="inferred from homology"/>
<dbReference type="InterPro" id="IPR044136">
    <property type="entry name" value="Lys-tRNA-ligase_II_N"/>
</dbReference>
<comment type="catalytic activity">
    <reaction evidence="10">
        <text>tRNA(Lys) + L-lysine + ATP = L-lysyl-tRNA(Lys) + AMP + diphosphate</text>
        <dbReference type="Rhea" id="RHEA:20792"/>
        <dbReference type="Rhea" id="RHEA-COMP:9696"/>
        <dbReference type="Rhea" id="RHEA-COMP:9697"/>
        <dbReference type="ChEBI" id="CHEBI:30616"/>
        <dbReference type="ChEBI" id="CHEBI:32551"/>
        <dbReference type="ChEBI" id="CHEBI:33019"/>
        <dbReference type="ChEBI" id="CHEBI:78442"/>
        <dbReference type="ChEBI" id="CHEBI:78529"/>
        <dbReference type="ChEBI" id="CHEBI:456215"/>
        <dbReference type="EC" id="6.1.1.6"/>
    </reaction>
</comment>
<feature type="compositionally biased region" description="Low complexity" evidence="11">
    <location>
        <begin position="84"/>
        <end position="96"/>
    </location>
</feature>
<dbReference type="PANTHER" id="PTHR42918:SF9">
    <property type="entry name" value="LYSINE--TRNA LIGASE"/>
    <property type="match status" value="1"/>
</dbReference>
<dbReference type="Proteomes" id="UP000440578">
    <property type="component" value="Unassembled WGS sequence"/>
</dbReference>
<evidence type="ECO:0000256" key="9">
    <source>
        <dbReference type="ARBA" id="ARBA00030563"/>
    </source>
</evidence>
<dbReference type="Gene3D" id="2.40.50.140">
    <property type="entry name" value="Nucleic acid-binding proteins"/>
    <property type="match status" value="1"/>
</dbReference>
<dbReference type="Pfam" id="PF01336">
    <property type="entry name" value="tRNA_anti-codon"/>
    <property type="match status" value="1"/>
</dbReference>
<evidence type="ECO:0000256" key="2">
    <source>
        <dbReference type="ARBA" id="ARBA00013166"/>
    </source>
</evidence>
<evidence type="ECO:0000256" key="6">
    <source>
        <dbReference type="ARBA" id="ARBA00022840"/>
    </source>
</evidence>
<dbReference type="InterPro" id="IPR018149">
    <property type="entry name" value="Lys-tRNA-synth_II_C"/>
</dbReference>
<keyword evidence="8" id="KW-0030">Aminoacyl-tRNA synthetase</keyword>
<protein>
    <recommendedName>
        <fullName evidence="3">Lysine--tRNA ligase</fullName>
        <ecNumber evidence="2">6.1.1.6</ecNumber>
    </recommendedName>
    <alternativeName>
        <fullName evidence="9">Lysyl-tRNA synthetase</fullName>
    </alternativeName>
</protein>
<feature type="region of interest" description="Disordered" evidence="11">
    <location>
        <begin position="499"/>
        <end position="520"/>
    </location>
</feature>
<dbReference type="GO" id="GO:0004824">
    <property type="term" value="F:lysine-tRNA ligase activity"/>
    <property type="evidence" value="ECO:0007669"/>
    <property type="project" value="UniProtKB-EC"/>
</dbReference>
<feature type="domain" description="Aminoacyl-transfer RNA synthetases class-II family profile" evidence="12">
    <location>
        <begin position="274"/>
        <end position="1013"/>
    </location>
</feature>
<dbReference type="GO" id="GO:0017101">
    <property type="term" value="C:aminoacyl-tRNA synthetase multienzyme complex"/>
    <property type="evidence" value="ECO:0007669"/>
    <property type="project" value="TreeGrafter"/>
</dbReference>
<comment type="similarity">
    <text evidence="1">Belongs to the class-II aminoacyl-tRNA synthetase family.</text>
</comment>
<dbReference type="PANTHER" id="PTHR42918">
    <property type="entry name" value="LYSYL-TRNA SYNTHETASE"/>
    <property type="match status" value="1"/>
</dbReference>
<dbReference type="GO" id="GO:0005829">
    <property type="term" value="C:cytosol"/>
    <property type="evidence" value="ECO:0007669"/>
    <property type="project" value="TreeGrafter"/>
</dbReference>
<dbReference type="GO" id="GO:0005739">
    <property type="term" value="C:mitochondrion"/>
    <property type="evidence" value="ECO:0007669"/>
    <property type="project" value="TreeGrafter"/>
</dbReference>
<dbReference type="InterPro" id="IPR045864">
    <property type="entry name" value="aa-tRNA-synth_II/BPL/LPL"/>
</dbReference>
<dbReference type="InterPro" id="IPR004364">
    <property type="entry name" value="Aa-tRNA-synt_II"/>
</dbReference>
<evidence type="ECO:0000256" key="11">
    <source>
        <dbReference type="SAM" id="MobiDB-lite"/>
    </source>
</evidence>
<dbReference type="EC" id="6.1.1.6" evidence="2"/>
<accession>A0A6A4W0F2</accession>
<dbReference type="OrthoDB" id="21243at2759"/>
<evidence type="ECO:0000256" key="1">
    <source>
        <dbReference type="ARBA" id="ARBA00008226"/>
    </source>
</evidence>
<dbReference type="GO" id="GO:0006430">
    <property type="term" value="P:lysyl-tRNA aminoacylation"/>
    <property type="evidence" value="ECO:0007669"/>
    <property type="project" value="InterPro"/>
</dbReference>
<dbReference type="GO" id="GO:0000049">
    <property type="term" value="F:tRNA binding"/>
    <property type="evidence" value="ECO:0007669"/>
    <property type="project" value="TreeGrafter"/>
</dbReference>
<dbReference type="CDD" id="cd04322">
    <property type="entry name" value="LysRS_N"/>
    <property type="match status" value="1"/>
</dbReference>
<keyword evidence="14" id="KW-1185">Reference proteome</keyword>
<organism evidence="13 14">
    <name type="scientific">Amphibalanus amphitrite</name>
    <name type="common">Striped barnacle</name>
    <name type="synonym">Balanus amphitrite</name>
    <dbReference type="NCBI Taxonomy" id="1232801"/>
    <lineage>
        <taxon>Eukaryota</taxon>
        <taxon>Metazoa</taxon>
        <taxon>Ecdysozoa</taxon>
        <taxon>Arthropoda</taxon>
        <taxon>Crustacea</taxon>
        <taxon>Multicrustacea</taxon>
        <taxon>Cirripedia</taxon>
        <taxon>Thoracica</taxon>
        <taxon>Thoracicalcarea</taxon>
        <taxon>Balanomorpha</taxon>
        <taxon>Balanoidea</taxon>
        <taxon>Balanidae</taxon>
        <taxon>Amphibalaninae</taxon>
        <taxon>Amphibalanus</taxon>
    </lineage>
</organism>
<gene>
    <name evidence="13" type="primary">Kars_2</name>
    <name evidence="13" type="ORF">FJT64_027468</name>
</gene>
<sequence length="1031" mass="116274">MPLKMSCRLGMSTWCRLRQMHRVAGWGRMFAGLSGSTDLHCRPVDLQRRLLATTSELKRRQKQAKKEQERLEKEKERGAQRPPAAAGAEAAKSSAAAEGELTANEYYKMRVAGVTTAKESGQNPFPHKFHVTTSLQEFISSYGSIEDGSVVDDVTVSVAGRVHSIRESSAKLRFYDLRGEGVKIQIMANYKLYGCPDEFAADTDKLRRGDIVGVTGHPAKTKKGELSVVPQQLQVLTPCLHMLPSMHYGLKDKETRYRQRYLDLIMNDDVRNKFFVRAKIISYLRSFLDQMGFLEIETPMMNMIAGGATAKPFETFHNELSMKLFMRIAPELYHKSSVSAPPQMLVVGGLDRVYEIGRQFRNEGIDMTHNPEFTTCEFYMAYADYNDLMEITETLVSDVSSEEDEPLSALNAKMNSDITVEASELTDAATAMEVTDELQPVTVAQLPVTDAQQPVTEEQATDAQLPVADAQQPVTDAQVQPVTDAQLQPVTEIQQPVMEEQRPVTDMRQPATAGGEDPDAVLSQVPSECEMLVGTVASELQRMLVGDKSKEARDEYRREADRDWTEDEIVVSVDMMKVVVIPIINVKPCYFVPRLQVFNETFSVVMPEKDRSTRKALQREASVCIVWNEGVAGRGTEETLTLKFFEPGHTSMSADAVHRQINRQMEKRSVFDFEDYVKAVERANVRCVELRTFLQLEDGISRQKLYKLSQTDERPYLAQMRVVQFRRGDERLFVKYGHKEQHWKAYQIFKQSFDVSESPAVRTSTTTTDTSKLEEILKTLGPYMPRHKRLYWDNLVKGMVRSIFGGTKVTYHPDGPDGEAWEVDFAPPFRRLHMMPELEKALGVSLPAATEFNTEAARAELDRLCVKHEVDCAAPRTTARLLDKLVGEFLEETCVQPTFILDHPQIMSPLAKYHRSQPGITERFELFVCKKEVCNAYTELNDPTTQRQMFAIQANAKAAGDDEAQLIDENFCTALEYGLPPTGGWGMGIDRLAMFLTDSNNIKEVLFFPAMKPEDNKPADQAATEGAETKS</sequence>
<evidence type="ECO:0000313" key="14">
    <source>
        <dbReference type="Proteomes" id="UP000440578"/>
    </source>
</evidence>
<evidence type="ECO:0000259" key="12">
    <source>
        <dbReference type="PROSITE" id="PS50862"/>
    </source>
</evidence>
<reference evidence="13 14" key="1">
    <citation type="submission" date="2019-07" db="EMBL/GenBank/DDBJ databases">
        <title>Draft genome assembly of a fouling barnacle, Amphibalanus amphitrite (Darwin, 1854): The first reference genome for Thecostraca.</title>
        <authorList>
            <person name="Kim W."/>
        </authorList>
    </citation>
    <scope>NUCLEOTIDE SEQUENCE [LARGE SCALE GENOMIC DNA]</scope>
    <source>
        <strain evidence="13">SNU_AA5</strain>
        <tissue evidence="13">Soma without cirri and trophi</tissue>
    </source>
</reference>
<dbReference type="SUPFAM" id="SSF50249">
    <property type="entry name" value="Nucleic acid-binding proteins"/>
    <property type="match status" value="1"/>
</dbReference>
<evidence type="ECO:0000256" key="4">
    <source>
        <dbReference type="ARBA" id="ARBA00022598"/>
    </source>
</evidence>
<dbReference type="FunFam" id="2.40.50.140:FF:000050">
    <property type="entry name" value="Lysine--tRNA ligase"/>
    <property type="match status" value="1"/>
</dbReference>
<name>A0A6A4W0F2_AMPAM</name>